<protein>
    <submittedName>
        <fullName evidence="1">Uncharacterized protein</fullName>
    </submittedName>
</protein>
<evidence type="ECO:0000313" key="2">
    <source>
        <dbReference type="Proteomes" id="UP000796880"/>
    </source>
</evidence>
<dbReference type="PANTHER" id="PTHR31009">
    <property type="entry name" value="S-ADENOSYL-L-METHIONINE:CARBOXYL METHYLTRANSFERASE FAMILY PROTEIN"/>
    <property type="match status" value="1"/>
</dbReference>
<dbReference type="GO" id="GO:0008168">
    <property type="term" value="F:methyltransferase activity"/>
    <property type="evidence" value="ECO:0007669"/>
    <property type="project" value="InterPro"/>
</dbReference>
<reference evidence="1" key="1">
    <citation type="submission" date="2020-03" db="EMBL/GenBank/DDBJ databases">
        <title>A high-quality chromosome-level genome assembly of a woody plant with both climbing and erect habits, Rhamnella rubrinervis.</title>
        <authorList>
            <person name="Lu Z."/>
            <person name="Yang Y."/>
            <person name="Zhu X."/>
            <person name="Sun Y."/>
        </authorList>
    </citation>
    <scope>NUCLEOTIDE SEQUENCE</scope>
    <source>
        <strain evidence="1">BYM</strain>
        <tissue evidence="1">Leaf</tissue>
    </source>
</reference>
<dbReference type="Pfam" id="PF03492">
    <property type="entry name" value="Methyltransf_7"/>
    <property type="match status" value="2"/>
</dbReference>
<evidence type="ECO:0000313" key="1">
    <source>
        <dbReference type="EMBL" id="KAF3437764.1"/>
    </source>
</evidence>
<dbReference type="SUPFAM" id="SSF53335">
    <property type="entry name" value="S-adenosyl-L-methionine-dependent methyltransferases"/>
    <property type="match status" value="1"/>
</dbReference>
<dbReference type="InterPro" id="IPR005299">
    <property type="entry name" value="MeTrfase_7"/>
</dbReference>
<dbReference type="InterPro" id="IPR029063">
    <property type="entry name" value="SAM-dependent_MTases_sf"/>
</dbReference>
<dbReference type="Gene3D" id="3.40.50.150">
    <property type="entry name" value="Vaccinia Virus protein VP39"/>
    <property type="match status" value="2"/>
</dbReference>
<organism evidence="1 2">
    <name type="scientific">Rhamnella rubrinervis</name>
    <dbReference type="NCBI Taxonomy" id="2594499"/>
    <lineage>
        <taxon>Eukaryota</taxon>
        <taxon>Viridiplantae</taxon>
        <taxon>Streptophyta</taxon>
        <taxon>Embryophyta</taxon>
        <taxon>Tracheophyta</taxon>
        <taxon>Spermatophyta</taxon>
        <taxon>Magnoliopsida</taxon>
        <taxon>eudicotyledons</taxon>
        <taxon>Gunneridae</taxon>
        <taxon>Pentapetalae</taxon>
        <taxon>rosids</taxon>
        <taxon>fabids</taxon>
        <taxon>Rosales</taxon>
        <taxon>Rhamnaceae</taxon>
        <taxon>rhamnoid group</taxon>
        <taxon>Rhamneae</taxon>
        <taxon>Rhamnella</taxon>
    </lineage>
</organism>
<comment type="caution">
    <text evidence="1">The sequence shown here is derived from an EMBL/GenBank/DDBJ whole genome shotgun (WGS) entry which is preliminary data.</text>
</comment>
<keyword evidence="2" id="KW-1185">Reference proteome</keyword>
<dbReference type="AlphaFoldDB" id="A0A8K0E1A8"/>
<dbReference type="Proteomes" id="UP000796880">
    <property type="component" value="Unassembled WGS sequence"/>
</dbReference>
<name>A0A8K0E1A8_9ROSA</name>
<proteinExistence type="predicted"/>
<gene>
    <name evidence="1" type="ORF">FNV43_RR20520</name>
</gene>
<dbReference type="EMBL" id="VOIH02000009">
    <property type="protein sequence ID" value="KAF3437764.1"/>
    <property type="molecule type" value="Genomic_DNA"/>
</dbReference>
<dbReference type="OrthoDB" id="1523883at2759"/>
<accession>A0A8K0E1A8</accession>
<sequence length="278" mass="31222">MGLSEAYPMKGGDGPHSYAKNSTLQRHYLEVAKEVMNEAIAEKLDIGALNSPKTFCIADLGCSVGPNTFAAVEIIIEAVKSKYDQSQSLSSQIPQFQSTRRGDEQELSCLEQRTNSLFEFPGDEVIRAYKAQRERDMDKFLQHRAQEVVHGGLMVVNFSFNPNGTHPSQCTSNLNLDIIGSCLMDLARKGRISEEKVDSFNLPLYFMTPQEMEAAVERNGSCLRAGMEDIIPQHFGEDIIDEFLDLYRRKIREIFIPFVAKSAGGTGERLLLVLKRKY</sequence>